<dbReference type="Pfam" id="PF00009">
    <property type="entry name" value="GTP_EFTU"/>
    <property type="match status" value="1"/>
</dbReference>
<dbReference type="GO" id="GO:0003723">
    <property type="term" value="F:RNA binding"/>
    <property type="evidence" value="ECO:0007669"/>
    <property type="project" value="InterPro"/>
</dbReference>
<dbReference type="InterPro" id="IPR000795">
    <property type="entry name" value="T_Tr_GTP-bd_dom"/>
</dbReference>
<dbReference type="GO" id="GO:0005737">
    <property type="term" value="C:cytoplasm"/>
    <property type="evidence" value="ECO:0007669"/>
    <property type="project" value="UniProtKB-SubCell"/>
</dbReference>
<dbReference type="SUPFAM" id="SSF50465">
    <property type="entry name" value="EF-Tu/eEF-1alpha/eIF2-gamma C-terminal domain"/>
    <property type="match status" value="1"/>
</dbReference>
<dbReference type="Gene3D" id="1.10.10.2770">
    <property type="match status" value="1"/>
</dbReference>
<dbReference type="AlphaFoldDB" id="A0A9X1IET8"/>
<evidence type="ECO:0000256" key="3">
    <source>
        <dbReference type="ARBA" id="ARBA00022741"/>
    </source>
</evidence>
<evidence type="ECO:0000313" key="8">
    <source>
        <dbReference type="EMBL" id="MCB4823470.1"/>
    </source>
</evidence>
<dbReference type="InterPro" id="IPR036390">
    <property type="entry name" value="WH_DNA-bd_sf"/>
</dbReference>
<protein>
    <submittedName>
        <fullName evidence="8">Selenocysteine-specific translation elongation factor</fullName>
    </submittedName>
</protein>
<dbReference type="PANTHER" id="PTHR43721:SF22">
    <property type="entry name" value="ELONGATION FACTOR TU, MITOCHONDRIAL"/>
    <property type="match status" value="1"/>
</dbReference>
<evidence type="ECO:0000256" key="6">
    <source>
        <dbReference type="SAM" id="MobiDB-lite"/>
    </source>
</evidence>
<proteinExistence type="predicted"/>
<feature type="domain" description="Tr-type G" evidence="7">
    <location>
        <begin position="1"/>
        <end position="170"/>
    </location>
</feature>
<dbReference type="GO" id="GO:0004020">
    <property type="term" value="F:adenylylsulfate kinase activity"/>
    <property type="evidence" value="ECO:0007669"/>
    <property type="project" value="UniProtKB-EC"/>
</dbReference>
<dbReference type="GO" id="GO:0001514">
    <property type="term" value="P:selenocysteine incorporation"/>
    <property type="evidence" value="ECO:0007669"/>
    <property type="project" value="InterPro"/>
</dbReference>
<dbReference type="PROSITE" id="PS51722">
    <property type="entry name" value="G_TR_2"/>
    <property type="match status" value="1"/>
</dbReference>
<keyword evidence="5" id="KW-0342">GTP-binding</keyword>
<feature type="region of interest" description="Disordered" evidence="6">
    <location>
        <begin position="613"/>
        <end position="665"/>
    </location>
</feature>
<evidence type="ECO:0000313" key="9">
    <source>
        <dbReference type="Proteomes" id="UP001139311"/>
    </source>
</evidence>
<sequence length="665" mass="68056">MRTALIGVLGHVDHGKTALVRALTGTETDRLPEEKARGISIALGFARLRHGDAEIDLVDVPGHERFIRTMVAGATAMQAALLCVDAQEGVRPQTTEHAAIAALLGIRRGVVAVTRCDRAGPGEAARAAAAARALLARLGLGDWPVVATSAVTGEGMAALAVHLDALARAEEAGSEGAWLPVDRAFSVAGAGTVVTGALRRAPLAVGEEVEILPTGLRARVRGLQRHGVALDRAPPGRRTAVALRGVTPAEVPPGSVLATPGLLAPSLRLDARVVLLASAPRPLARGEALRLLCGTAEAGARLHLLDREAIAPGEGAVAQLRLDAPMALPAREPVVLRLASPCLTLGGGVVLDPAPPRRPPRDAPLLAAMAQVPPLEAAALRLREAGPRGVAAADLARIAGLLPGTIAARLPGAVRLGDGRLLDEAAGTALEAALLAAVEAAQRRDPAAPGATLAELRPGLPEGAPLPGIAARLVAAGALELAGGRLTRRGLDPLALLPPEARAVLAAVEAEFRRGGLAPPETAAVAGGDRRRAQALALLLRRGTLVRAPDAVQKREYLFHREALAAARAALGARWGGCREGFLVGECARLLGITRRHGVPLLERLDAEGFTRRDGDRRRIAGGGSGAEPQAGPPSPAPADQPKVGGPVRGGRAPQPPGTAVPLRG</sequence>
<dbReference type="InterPro" id="IPR015191">
    <property type="entry name" value="SelB_WHD4"/>
</dbReference>
<dbReference type="GO" id="GO:0003746">
    <property type="term" value="F:translation elongation factor activity"/>
    <property type="evidence" value="ECO:0007669"/>
    <property type="project" value="UniProtKB-KW"/>
</dbReference>
<dbReference type="RefSeq" id="WP_226610241.1">
    <property type="nucleotide sequence ID" value="NZ_JAJAQI010000027.1"/>
</dbReference>
<dbReference type="Pfam" id="PF09107">
    <property type="entry name" value="WHD_3rd_SelB"/>
    <property type="match status" value="1"/>
</dbReference>
<dbReference type="CDD" id="cd15491">
    <property type="entry name" value="selB_III"/>
    <property type="match status" value="1"/>
</dbReference>
<dbReference type="InterPro" id="IPR057335">
    <property type="entry name" value="Beta-barrel_SelB"/>
</dbReference>
<dbReference type="Proteomes" id="UP001139311">
    <property type="component" value="Unassembled WGS sequence"/>
</dbReference>
<evidence type="ECO:0000259" key="7">
    <source>
        <dbReference type="PROSITE" id="PS51722"/>
    </source>
</evidence>
<accession>A0A9X1IET8</accession>
<keyword evidence="2" id="KW-0963">Cytoplasm</keyword>
<dbReference type="SUPFAM" id="SSF46785">
    <property type="entry name" value="Winged helix' DNA-binding domain"/>
    <property type="match status" value="1"/>
</dbReference>
<dbReference type="Gene3D" id="3.40.50.300">
    <property type="entry name" value="P-loop containing nucleotide triphosphate hydrolases"/>
    <property type="match status" value="1"/>
</dbReference>
<dbReference type="EMBL" id="JAJAQI010000027">
    <property type="protein sequence ID" value="MCB4823470.1"/>
    <property type="molecule type" value="Genomic_DNA"/>
</dbReference>
<dbReference type="InterPro" id="IPR009001">
    <property type="entry name" value="Transl_elong_EF1A/Init_IF2_C"/>
</dbReference>
<dbReference type="InterPro" id="IPR031157">
    <property type="entry name" value="G_TR_CS"/>
</dbReference>
<dbReference type="SUPFAM" id="SSF52540">
    <property type="entry name" value="P-loop containing nucleoside triphosphate hydrolases"/>
    <property type="match status" value="1"/>
</dbReference>
<dbReference type="PROSITE" id="PS00301">
    <property type="entry name" value="G_TR_1"/>
    <property type="match status" value="1"/>
</dbReference>
<keyword evidence="8" id="KW-0251">Elongation factor</keyword>
<dbReference type="Gene3D" id="1.10.10.10">
    <property type="entry name" value="Winged helix-like DNA-binding domain superfamily/Winged helix DNA-binding domain"/>
    <property type="match status" value="1"/>
</dbReference>
<organism evidence="8 9">
    <name type="scientific">Roseicella aerolata</name>
    <dbReference type="NCBI Taxonomy" id="2883479"/>
    <lineage>
        <taxon>Bacteria</taxon>
        <taxon>Pseudomonadati</taxon>
        <taxon>Pseudomonadota</taxon>
        <taxon>Alphaproteobacteria</taxon>
        <taxon>Acetobacterales</taxon>
        <taxon>Roseomonadaceae</taxon>
        <taxon>Roseicella</taxon>
    </lineage>
</organism>
<keyword evidence="9" id="KW-1185">Reference proteome</keyword>
<dbReference type="InterPro" id="IPR009000">
    <property type="entry name" value="Transl_B-barrel_sf"/>
</dbReference>
<dbReference type="InterPro" id="IPR027417">
    <property type="entry name" value="P-loop_NTPase"/>
</dbReference>
<reference evidence="8" key="1">
    <citation type="submission" date="2021-10" db="EMBL/GenBank/DDBJ databases">
        <title>Roseicella aerolatum sp. nov., isolated from aerosols of e-waste dismantling site.</title>
        <authorList>
            <person name="Qin T."/>
        </authorList>
    </citation>
    <scope>NUCLEOTIDE SEQUENCE</scope>
    <source>
        <strain evidence="8">GB24</strain>
    </source>
</reference>
<name>A0A9X1IET8_9PROT</name>
<gene>
    <name evidence="8" type="primary">selB</name>
    <name evidence="8" type="ORF">LHA35_17205</name>
</gene>
<dbReference type="Gene3D" id="2.40.30.10">
    <property type="entry name" value="Translation factors"/>
    <property type="match status" value="1"/>
</dbReference>
<dbReference type="InterPro" id="IPR050055">
    <property type="entry name" value="EF-Tu_GTPase"/>
</dbReference>
<evidence type="ECO:0000256" key="1">
    <source>
        <dbReference type="ARBA" id="ARBA00004496"/>
    </source>
</evidence>
<keyword evidence="3" id="KW-0547">Nucleotide-binding</keyword>
<evidence type="ECO:0000256" key="4">
    <source>
        <dbReference type="ARBA" id="ARBA00022917"/>
    </source>
</evidence>
<evidence type="ECO:0000256" key="2">
    <source>
        <dbReference type="ARBA" id="ARBA00022490"/>
    </source>
</evidence>
<dbReference type="NCBIfam" id="TIGR00475">
    <property type="entry name" value="selB"/>
    <property type="match status" value="1"/>
</dbReference>
<dbReference type="GO" id="GO:0003924">
    <property type="term" value="F:GTPase activity"/>
    <property type="evidence" value="ECO:0007669"/>
    <property type="project" value="InterPro"/>
</dbReference>
<dbReference type="InterPro" id="IPR004535">
    <property type="entry name" value="Transl_elong_SelB"/>
</dbReference>
<dbReference type="PANTHER" id="PTHR43721">
    <property type="entry name" value="ELONGATION FACTOR TU-RELATED"/>
    <property type="match status" value="1"/>
</dbReference>
<comment type="caution">
    <text evidence="8">The sequence shown here is derived from an EMBL/GenBank/DDBJ whole genome shotgun (WGS) entry which is preliminary data.</text>
</comment>
<evidence type="ECO:0000256" key="5">
    <source>
        <dbReference type="ARBA" id="ARBA00023134"/>
    </source>
</evidence>
<keyword evidence="4" id="KW-0648">Protein biosynthesis</keyword>
<dbReference type="InterPro" id="IPR036388">
    <property type="entry name" value="WH-like_DNA-bd_sf"/>
</dbReference>
<comment type="subcellular location">
    <subcellularLocation>
        <location evidence="1">Cytoplasm</location>
    </subcellularLocation>
</comment>
<dbReference type="GO" id="GO:0005525">
    <property type="term" value="F:GTP binding"/>
    <property type="evidence" value="ECO:0007669"/>
    <property type="project" value="UniProtKB-KW"/>
</dbReference>
<dbReference type="SUPFAM" id="SSF50447">
    <property type="entry name" value="Translation proteins"/>
    <property type="match status" value="1"/>
</dbReference>
<dbReference type="Pfam" id="PF25461">
    <property type="entry name" value="Beta-barrel_SelB"/>
    <property type="match status" value="1"/>
</dbReference>